<dbReference type="EMBL" id="QRBI01000139">
    <property type="protein sequence ID" value="RMC01215.1"/>
    <property type="molecule type" value="Genomic_DNA"/>
</dbReference>
<evidence type="ECO:0000313" key="1">
    <source>
        <dbReference type="EMBL" id="RMC01215.1"/>
    </source>
</evidence>
<organism evidence="1 2">
    <name type="scientific">Hirundo rustica rustica</name>
    <dbReference type="NCBI Taxonomy" id="333673"/>
    <lineage>
        <taxon>Eukaryota</taxon>
        <taxon>Metazoa</taxon>
        <taxon>Chordata</taxon>
        <taxon>Craniata</taxon>
        <taxon>Vertebrata</taxon>
        <taxon>Euteleostomi</taxon>
        <taxon>Archelosauria</taxon>
        <taxon>Archosauria</taxon>
        <taxon>Dinosauria</taxon>
        <taxon>Saurischia</taxon>
        <taxon>Theropoda</taxon>
        <taxon>Coelurosauria</taxon>
        <taxon>Aves</taxon>
        <taxon>Neognathae</taxon>
        <taxon>Neoaves</taxon>
        <taxon>Telluraves</taxon>
        <taxon>Australaves</taxon>
        <taxon>Passeriformes</taxon>
        <taxon>Sylvioidea</taxon>
        <taxon>Hirundinidae</taxon>
        <taxon>Hirundo</taxon>
    </lineage>
</organism>
<protein>
    <submittedName>
        <fullName evidence="1">Uncharacterized protein</fullName>
    </submittedName>
</protein>
<gene>
    <name evidence="1" type="ORF">DUI87_22164</name>
</gene>
<dbReference type="Proteomes" id="UP000269221">
    <property type="component" value="Unassembled WGS sequence"/>
</dbReference>
<comment type="caution">
    <text evidence="1">The sequence shown here is derived from an EMBL/GenBank/DDBJ whole genome shotgun (WGS) entry which is preliminary data.</text>
</comment>
<evidence type="ECO:0000313" key="2">
    <source>
        <dbReference type="Proteomes" id="UP000269221"/>
    </source>
</evidence>
<name>A0A3M0JKJ4_HIRRU</name>
<accession>A0A3M0JKJ4</accession>
<proteinExistence type="predicted"/>
<reference evidence="1 2" key="1">
    <citation type="submission" date="2018-07" db="EMBL/GenBank/DDBJ databases">
        <title>A high quality draft genome assembly of the barn swallow (H. rustica rustica).</title>
        <authorList>
            <person name="Formenti G."/>
            <person name="Chiara M."/>
            <person name="Poveda L."/>
            <person name="Francoijs K.-J."/>
            <person name="Bonisoli-Alquati A."/>
            <person name="Canova L."/>
            <person name="Gianfranceschi L."/>
            <person name="Horner D.S."/>
            <person name="Saino N."/>
        </authorList>
    </citation>
    <scope>NUCLEOTIDE SEQUENCE [LARGE SCALE GENOMIC DNA]</scope>
    <source>
        <strain evidence="1">Chelidonia</strain>
        <tissue evidence="1">Blood</tissue>
    </source>
</reference>
<sequence>MDGGSPKQENWVNLKVQPWQRRQEGANTLGFGRLSSFLSNILGLGSGRFSPPGGSFRIVLGYLEEFPSMRMDKKWVVKATLELV</sequence>
<keyword evidence="2" id="KW-1185">Reference proteome</keyword>
<dbReference type="AlphaFoldDB" id="A0A3M0JKJ4"/>